<evidence type="ECO:0000256" key="5">
    <source>
        <dbReference type="SAM" id="Phobius"/>
    </source>
</evidence>
<accession>A0AA39XA42</accession>
<feature type="transmembrane region" description="Helical" evidence="5">
    <location>
        <begin position="286"/>
        <end position="311"/>
    </location>
</feature>
<feature type="transmembrane region" description="Helical" evidence="5">
    <location>
        <begin position="108"/>
        <end position="129"/>
    </location>
</feature>
<evidence type="ECO:0000313" key="6">
    <source>
        <dbReference type="EMBL" id="KAK0629505.1"/>
    </source>
</evidence>
<feature type="transmembrane region" description="Helical" evidence="5">
    <location>
        <begin position="372"/>
        <end position="397"/>
    </location>
</feature>
<keyword evidence="2 5" id="KW-0812">Transmembrane</keyword>
<feature type="transmembrane region" description="Helical" evidence="5">
    <location>
        <begin position="253"/>
        <end position="274"/>
    </location>
</feature>
<dbReference type="Gene3D" id="1.50.10.150">
    <property type="entry name" value="Voltage-dependent anion channel"/>
    <property type="match status" value="1"/>
</dbReference>
<feature type="transmembrane region" description="Helical" evidence="5">
    <location>
        <begin position="141"/>
        <end position="170"/>
    </location>
</feature>
<keyword evidence="3 5" id="KW-1133">Transmembrane helix</keyword>
<feature type="transmembrane region" description="Helical" evidence="5">
    <location>
        <begin position="191"/>
        <end position="210"/>
    </location>
</feature>
<dbReference type="GO" id="GO:0015140">
    <property type="term" value="F:malate transmembrane transporter activity"/>
    <property type="evidence" value="ECO:0007669"/>
    <property type="project" value="InterPro"/>
</dbReference>
<dbReference type="InterPro" id="IPR030185">
    <property type="entry name" value="Mae1"/>
</dbReference>
<evidence type="ECO:0000256" key="4">
    <source>
        <dbReference type="ARBA" id="ARBA00023136"/>
    </source>
</evidence>
<comment type="subcellular location">
    <subcellularLocation>
        <location evidence="1">Membrane</location>
        <topology evidence="1">Multi-pass membrane protein</topology>
    </subcellularLocation>
</comment>
<evidence type="ECO:0000256" key="3">
    <source>
        <dbReference type="ARBA" id="ARBA00022989"/>
    </source>
</evidence>
<protein>
    <submittedName>
        <fullName evidence="6">Voltage-dependent anion channel-domain-containing protein</fullName>
    </submittedName>
</protein>
<feature type="transmembrane region" description="Helical" evidence="5">
    <location>
        <begin position="433"/>
        <end position="456"/>
    </location>
</feature>
<reference evidence="6" key="1">
    <citation type="submission" date="2023-06" db="EMBL/GenBank/DDBJ databases">
        <title>Genome-scale phylogeny and comparative genomics of the fungal order Sordariales.</title>
        <authorList>
            <consortium name="Lawrence Berkeley National Laboratory"/>
            <person name="Hensen N."/>
            <person name="Bonometti L."/>
            <person name="Westerberg I."/>
            <person name="Brannstrom I.O."/>
            <person name="Guillou S."/>
            <person name="Cros-Aarteil S."/>
            <person name="Calhoun S."/>
            <person name="Haridas S."/>
            <person name="Kuo A."/>
            <person name="Mondo S."/>
            <person name="Pangilinan J."/>
            <person name="Riley R."/>
            <person name="LaButti K."/>
            <person name="Andreopoulos B."/>
            <person name="Lipzen A."/>
            <person name="Chen C."/>
            <person name="Yanf M."/>
            <person name="Daum C."/>
            <person name="Ng V."/>
            <person name="Clum A."/>
            <person name="Steindorff A."/>
            <person name="Ohm R."/>
            <person name="Martin F."/>
            <person name="Silar P."/>
            <person name="Natvig D."/>
            <person name="Lalanne C."/>
            <person name="Gautier V."/>
            <person name="Ament-velasquez S.L."/>
            <person name="Kruys A."/>
            <person name="Hutchinson M.I."/>
            <person name="Powell A.J."/>
            <person name="Barry K."/>
            <person name="Miller A.N."/>
            <person name="Grigoriev I.V."/>
            <person name="Debuchy R."/>
            <person name="Gladieux P."/>
            <person name="Thoren M.H."/>
            <person name="Johannesson H."/>
        </authorList>
    </citation>
    <scope>NUCLEOTIDE SEQUENCE</scope>
    <source>
        <strain evidence="6">SMH3391-2</strain>
    </source>
</reference>
<dbReference type="Proteomes" id="UP001174934">
    <property type="component" value="Unassembled WGS sequence"/>
</dbReference>
<dbReference type="PANTHER" id="PTHR31162">
    <property type="entry name" value="MALIC ACID TRANSPORT PROTEIN-RELATED"/>
    <property type="match status" value="1"/>
</dbReference>
<dbReference type="InterPro" id="IPR004695">
    <property type="entry name" value="SLAC1/Mae1/Ssu1/TehA"/>
</dbReference>
<keyword evidence="7" id="KW-1185">Reference proteome</keyword>
<proteinExistence type="predicted"/>
<gene>
    <name evidence="6" type="ORF">B0T17DRAFT_653130</name>
</gene>
<evidence type="ECO:0000313" key="7">
    <source>
        <dbReference type="Proteomes" id="UP001174934"/>
    </source>
</evidence>
<dbReference type="Pfam" id="PF03595">
    <property type="entry name" value="SLAC1"/>
    <property type="match status" value="1"/>
</dbReference>
<comment type="caution">
    <text evidence="6">The sequence shown here is derived from an EMBL/GenBank/DDBJ whole genome shotgun (WGS) entry which is preliminary data.</text>
</comment>
<evidence type="ECO:0000256" key="2">
    <source>
        <dbReference type="ARBA" id="ARBA00022692"/>
    </source>
</evidence>
<dbReference type="InterPro" id="IPR038665">
    <property type="entry name" value="Voltage-dep_anion_channel_sf"/>
</dbReference>
<dbReference type="GO" id="GO:0016020">
    <property type="term" value="C:membrane"/>
    <property type="evidence" value="ECO:0007669"/>
    <property type="project" value="UniProtKB-SubCell"/>
</dbReference>
<evidence type="ECO:0000256" key="1">
    <source>
        <dbReference type="ARBA" id="ARBA00004141"/>
    </source>
</evidence>
<feature type="transmembrane region" description="Helical" evidence="5">
    <location>
        <begin position="332"/>
        <end position="352"/>
    </location>
</feature>
<dbReference type="AlphaFoldDB" id="A0AA39XA42"/>
<name>A0AA39XA42_9PEZI</name>
<dbReference type="EMBL" id="JAULSR010000002">
    <property type="protein sequence ID" value="KAK0629505.1"/>
    <property type="molecule type" value="Genomic_DNA"/>
</dbReference>
<feature type="transmembrane region" description="Helical" evidence="5">
    <location>
        <begin position="409"/>
        <end position="427"/>
    </location>
</feature>
<feature type="transmembrane region" description="Helical" evidence="5">
    <location>
        <begin position="222"/>
        <end position="241"/>
    </location>
</feature>
<keyword evidence="4 5" id="KW-0472">Membrane</keyword>
<organism evidence="6 7">
    <name type="scientific">Bombardia bombarda</name>
    <dbReference type="NCBI Taxonomy" id="252184"/>
    <lineage>
        <taxon>Eukaryota</taxon>
        <taxon>Fungi</taxon>
        <taxon>Dikarya</taxon>
        <taxon>Ascomycota</taxon>
        <taxon>Pezizomycotina</taxon>
        <taxon>Sordariomycetes</taxon>
        <taxon>Sordariomycetidae</taxon>
        <taxon>Sordariales</taxon>
        <taxon>Lasiosphaeriaceae</taxon>
        <taxon>Bombardia</taxon>
    </lineage>
</organism>
<sequence>MLPAGRRDAVYIETVGRPSSKIFDFFGISPAESPILGRFPDAVEHTQLSDSEHSTLPSSATLPYNMATENDIELQAERASGNRQQSCPHPCHTKCSLGTKKTAFSMRWFVWCANTGMIATILELFPAQLRFNGHSTIFTTLLYLFLALLAIFLFIYAVLVLVNIWAVFWYRKERRPKLFDIISLTVPEVDDGVYFTISVLINTVLIRSVTDPSLTEPTEHLFLSWFFVAISVLFYTVGTFFDRFWDDKRLGRSVAVLPPADGMALLAFVGGFVISISSPELRSGSLAFAIVLCSLAALGVAIFMTFSHYWYTEFLHPDSEDNRPVPLSQKAIVLFYLVGPAGLCAAALQVLGDDVGLAFGIAESDDILNMTFTLLSFPLMGIAAMWLIIALATAGYCVCRRELTWEEDWNSVVFSVAGLALSTVLLANKLDSLPFGIITCILLVFIIIVFFINVGFTAWRIIRRGLLAARGISRIQE</sequence>
<dbReference type="PANTHER" id="PTHR31162:SF0">
    <property type="entry name" value="MALIC ACID TRANSPORT PROTEIN"/>
    <property type="match status" value="1"/>
</dbReference>